<evidence type="ECO:0000313" key="3">
    <source>
        <dbReference type="EMBL" id="KAG2426972.1"/>
    </source>
</evidence>
<proteinExistence type="predicted"/>
<name>A0A835VRW6_CHLIN</name>
<feature type="compositionally biased region" description="Low complexity" evidence="2">
    <location>
        <begin position="328"/>
        <end position="341"/>
    </location>
</feature>
<comment type="caution">
    <text evidence="3">The sequence shown here is derived from an EMBL/GenBank/DDBJ whole genome shotgun (WGS) entry which is preliminary data.</text>
</comment>
<feature type="compositionally biased region" description="Low complexity" evidence="2">
    <location>
        <begin position="468"/>
        <end position="481"/>
    </location>
</feature>
<feature type="region of interest" description="Disordered" evidence="2">
    <location>
        <begin position="287"/>
        <end position="341"/>
    </location>
</feature>
<feature type="region of interest" description="Disordered" evidence="2">
    <location>
        <begin position="385"/>
        <end position="495"/>
    </location>
</feature>
<feature type="coiled-coil region" evidence="1">
    <location>
        <begin position="1142"/>
        <end position="1230"/>
    </location>
</feature>
<feature type="compositionally biased region" description="Low complexity" evidence="2">
    <location>
        <begin position="863"/>
        <end position="877"/>
    </location>
</feature>
<dbReference type="Proteomes" id="UP000650467">
    <property type="component" value="Unassembled WGS sequence"/>
</dbReference>
<sequence>MSLAARASQGLRLPLKRCAATQSPLEPARAPPARLGFGAAAASGGGSLTAAVEQVAAATAAAAEPAVVTPAQSQLPQPLQQQQQEPTKGPSVRWLAILHVMTQLDKAVPHSGEVARGESSAGTAPVAPFVELPSKTAQGIKHRGQRAPCLELGRGEPVILTVSRKSEAYKQSIMPHRVRRVVAQTATAAADSGAESGTGGSVYVELDPTSWVWINVPWTQLQRDMGLQKSAGSAYRRAWTPAVQYYAAAAERLLTAAERSAIARRSSDSAAGGPQQAPQLAQLPPYRRLQPVHGPPPNPAASDAAAGAAGPTGEGADGWPQRRHHRPSGLGADEAAGAGADSLPAAEKIGAAAAEALTTAGTAAMDDTQAAKACSDEAAAQVAAAGPSATSDSPSPGVGGAGAAAAAAAAEEQSKAPAHASITVRTPSTERALDGVDCSSGDEVGSRRGSSGRLEAAASGWVARSDQANAARMETAAAAPATDLRGAPRAQPAERLHADAKAVADQVVEAAGGSTRPVPQACDQQAAAAEPTTAAPAPGAGAAAAVAVDGGDAAAAAAAGADPDEVAVLCARRTHPHPQCIQLPGVAALDGAVAGPVRLTPWAAAELDAGVDAGVELEGRGTASGSRAPPLTPLPATPALSGNQSLTVLHVTSHLGMALPPPTARPAAAGAGGAAAARASSCSLAGVTAPAVAISSTVQRTGLSRLSAGDAAILTVNTKSADYVSEILPHRPAGGHLTCPGGYCAFAAARVRRVLLLQPPPQPPPDMAATSANSTTWVELDPISWVWMDVPWEIMQLGLGLPGVPASLRKLAETRADSHFMGTVEKLRSTADATAAAATAATGGTGAANNSTIQQQRRHAEQRQQQQRQAAGAQLEQAYQGGAAGGIGTAPGDPSALDAAAHVDIMATSGTSGAAHAESLPCGSGSSGGSGKAQGRKRSLEAAASLKPAASGPLCGMGPPTAAAAAVPSATAAGAGGGGGGPSADVVGDDRLCSSATAAAVCAAQPAAQPAAANVAAGQRAAPGIEPGAAAAARQQSAHGRLGGLGMGPYGGRDSAADAGGLGLGPGQSCGGGPAQMAASQPVASHSEAAVSPITPAPMPRQQQQPQQQQQSHAPLQPQSPPSVEDLIRDVEMRVSCAAVTNQTLAQAKAEAERRVGEVEAEAQRQVAAARAECEGQLQALREQMADEAAAERRQREAEVAARTEAERQLAQAKQQLNIHAAERLAAEQQRDTEAAGRVEALRQRDAALAAADGLRQQLTQVSGQRDAAVELSDRLRAVLANVQRALPPPAPV</sequence>
<feature type="region of interest" description="Disordered" evidence="2">
    <location>
        <begin position="838"/>
        <end position="877"/>
    </location>
</feature>
<evidence type="ECO:0000256" key="2">
    <source>
        <dbReference type="SAM" id="MobiDB-lite"/>
    </source>
</evidence>
<evidence type="ECO:0000256" key="1">
    <source>
        <dbReference type="SAM" id="Coils"/>
    </source>
</evidence>
<keyword evidence="1" id="KW-0175">Coiled coil</keyword>
<feature type="region of interest" description="Disordered" evidence="2">
    <location>
        <begin position="619"/>
        <end position="639"/>
    </location>
</feature>
<reference evidence="3" key="1">
    <citation type="journal article" date="2020" name="bioRxiv">
        <title>Comparative genomics of Chlamydomonas.</title>
        <authorList>
            <person name="Craig R.J."/>
            <person name="Hasan A.R."/>
            <person name="Ness R.W."/>
            <person name="Keightley P.D."/>
        </authorList>
    </citation>
    <scope>NUCLEOTIDE SEQUENCE</scope>
    <source>
        <strain evidence="3">SAG 7.73</strain>
    </source>
</reference>
<protein>
    <submittedName>
        <fullName evidence="3">Uncharacterized protein</fullName>
    </submittedName>
</protein>
<accession>A0A835VRW6</accession>
<feature type="compositionally biased region" description="Low complexity" evidence="2">
    <location>
        <begin position="1027"/>
        <end position="1040"/>
    </location>
</feature>
<keyword evidence="4" id="KW-1185">Reference proteome</keyword>
<feature type="compositionally biased region" description="Gly residues" evidence="2">
    <location>
        <begin position="1060"/>
        <end position="1074"/>
    </location>
</feature>
<gene>
    <name evidence="3" type="ORF">HXX76_012757</name>
</gene>
<feature type="region of interest" description="Disordered" evidence="2">
    <location>
        <begin position="1027"/>
        <end position="1123"/>
    </location>
</feature>
<feature type="compositionally biased region" description="Low complexity" evidence="2">
    <location>
        <begin position="1100"/>
        <end position="1117"/>
    </location>
</feature>
<feature type="compositionally biased region" description="Low complexity" evidence="2">
    <location>
        <begin position="526"/>
        <end position="537"/>
    </location>
</feature>
<evidence type="ECO:0000313" key="4">
    <source>
        <dbReference type="Proteomes" id="UP000650467"/>
    </source>
</evidence>
<dbReference type="OrthoDB" id="563573at2759"/>
<feature type="region of interest" description="Disordered" evidence="2">
    <location>
        <begin position="912"/>
        <end position="945"/>
    </location>
</feature>
<feature type="region of interest" description="Disordered" evidence="2">
    <location>
        <begin position="512"/>
        <end position="537"/>
    </location>
</feature>
<feature type="compositionally biased region" description="Gly residues" evidence="2">
    <location>
        <begin position="1041"/>
        <end position="1051"/>
    </location>
</feature>
<dbReference type="EMBL" id="JAEHOC010000044">
    <property type="protein sequence ID" value="KAG2426972.1"/>
    <property type="molecule type" value="Genomic_DNA"/>
</dbReference>
<feature type="compositionally biased region" description="Low complexity" evidence="2">
    <location>
        <begin position="300"/>
        <end position="309"/>
    </location>
</feature>
<organism evidence="3 4">
    <name type="scientific">Chlamydomonas incerta</name>
    <dbReference type="NCBI Taxonomy" id="51695"/>
    <lineage>
        <taxon>Eukaryota</taxon>
        <taxon>Viridiplantae</taxon>
        <taxon>Chlorophyta</taxon>
        <taxon>core chlorophytes</taxon>
        <taxon>Chlorophyceae</taxon>
        <taxon>CS clade</taxon>
        <taxon>Chlamydomonadales</taxon>
        <taxon>Chlamydomonadaceae</taxon>
        <taxon>Chlamydomonas</taxon>
    </lineage>
</organism>